<evidence type="ECO:0000259" key="10">
    <source>
        <dbReference type="PROSITE" id="PS50142"/>
    </source>
</evidence>
<dbReference type="RefSeq" id="WP_289363928.1">
    <property type="nucleotide sequence ID" value="NZ_JAUCBP010000002.1"/>
</dbReference>
<reference evidence="11 12" key="1">
    <citation type="submission" date="2023-06" db="EMBL/GenBank/DDBJ databases">
        <title>Alteromonas sp. ASW11-36 isolated from intertidal sand.</title>
        <authorList>
            <person name="Li Y."/>
        </authorList>
    </citation>
    <scope>NUCLEOTIDE SEQUENCE [LARGE SCALE GENOMIC DNA]</scope>
    <source>
        <strain evidence="11 12">ASW11-36</strain>
    </source>
</reference>
<proteinExistence type="inferred from homology"/>
<dbReference type="PROSITE" id="PS00517">
    <property type="entry name" value="RNASE_3_1"/>
    <property type="match status" value="1"/>
</dbReference>
<accession>A0ABT7SUC3</accession>
<keyword evidence="4 8" id="KW-0540">Nuclease</keyword>
<dbReference type="EC" id="3.1.26.3" evidence="8"/>
<dbReference type="InterPro" id="IPR000999">
    <property type="entry name" value="RNase_III_dom"/>
</dbReference>
<feature type="active site" evidence="8">
    <location>
        <position position="118"/>
    </location>
</feature>
<dbReference type="Pfam" id="PF14622">
    <property type="entry name" value="Ribonucleas_3_3"/>
    <property type="match status" value="1"/>
</dbReference>
<name>A0ABT7SUC3_9ALTE</name>
<dbReference type="EMBL" id="JAUCBP010000002">
    <property type="protein sequence ID" value="MDM7859760.1"/>
    <property type="molecule type" value="Genomic_DNA"/>
</dbReference>
<evidence type="ECO:0000256" key="5">
    <source>
        <dbReference type="ARBA" id="ARBA00022759"/>
    </source>
</evidence>
<dbReference type="Pfam" id="PF00035">
    <property type="entry name" value="dsrm"/>
    <property type="match status" value="1"/>
</dbReference>
<keyword evidence="7 8" id="KW-0694">RNA-binding</keyword>
<keyword evidence="8" id="KW-0819">tRNA processing</keyword>
<evidence type="ECO:0000256" key="4">
    <source>
        <dbReference type="ARBA" id="ARBA00022722"/>
    </source>
</evidence>
<feature type="binding site" evidence="8">
    <location>
        <position position="118"/>
    </location>
    <ligand>
        <name>Mg(2+)</name>
        <dbReference type="ChEBI" id="CHEBI:18420"/>
    </ligand>
</feature>
<dbReference type="CDD" id="cd00593">
    <property type="entry name" value="RIBOc"/>
    <property type="match status" value="1"/>
</dbReference>
<comment type="cofactor">
    <cofactor evidence="8">
        <name>Mg(2+)</name>
        <dbReference type="ChEBI" id="CHEBI:18420"/>
    </cofactor>
</comment>
<organism evidence="11 12">
    <name type="scientific">Alteromonas arenosi</name>
    <dbReference type="NCBI Taxonomy" id="3055817"/>
    <lineage>
        <taxon>Bacteria</taxon>
        <taxon>Pseudomonadati</taxon>
        <taxon>Pseudomonadota</taxon>
        <taxon>Gammaproteobacteria</taxon>
        <taxon>Alteromonadales</taxon>
        <taxon>Alteromonadaceae</taxon>
        <taxon>Alteromonas/Salinimonas group</taxon>
        <taxon>Alteromonas</taxon>
    </lineage>
</organism>
<evidence type="ECO:0000256" key="8">
    <source>
        <dbReference type="HAMAP-Rule" id="MF_00104"/>
    </source>
</evidence>
<protein>
    <recommendedName>
        <fullName evidence="8">Ribonuclease 3</fullName>
        <ecNumber evidence="8">3.1.26.3</ecNumber>
    </recommendedName>
    <alternativeName>
        <fullName evidence="8">Ribonuclease III</fullName>
        <shortName evidence="8">RNase III</shortName>
    </alternativeName>
</protein>
<dbReference type="SUPFAM" id="SSF54768">
    <property type="entry name" value="dsRNA-binding domain-like"/>
    <property type="match status" value="1"/>
</dbReference>
<comment type="subunit">
    <text evidence="8">Homodimer.</text>
</comment>
<dbReference type="SUPFAM" id="SSF69065">
    <property type="entry name" value="RNase III domain-like"/>
    <property type="match status" value="1"/>
</dbReference>
<dbReference type="Proteomes" id="UP001234343">
    <property type="component" value="Unassembled WGS sequence"/>
</dbReference>
<keyword evidence="8" id="KW-0460">Magnesium</keyword>
<evidence type="ECO:0000259" key="9">
    <source>
        <dbReference type="PROSITE" id="PS50137"/>
    </source>
</evidence>
<comment type="function">
    <text evidence="8">Digests double-stranded RNA. Involved in the processing of primary rRNA transcript to yield the immediate precursors to the large and small rRNAs (23S and 16S). Processes some mRNAs, and tRNAs when they are encoded in the rRNA operon. Processes pre-crRNA and tracrRNA of type II CRISPR loci if present in the organism.</text>
</comment>
<comment type="caution">
    <text evidence="11">The sequence shown here is derived from an EMBL/GenBank/DDBJ whole genome shotgun (WGS) entry which is preliminary data.</text>
</comment>
<evidence type="ECO:0000256" key="2">
    <source>
        <dbReference type="ARBA" id="ARBA00010183"/>
    </source>
</evidence>
<evidence type="ECO:0000256" key="1">
    <source>
        <dbReference type="ARBA" id="ARBA00000109"/>
    </source>
</evidence>
<dbReference type="NCBIfam" id="TIGR02191">
    <property type="entry name" value="RNaseIII"/>
    <property type="match status" value="1"/>
</dbReference>
<gene>
    <name evidence="8 11" type="primary">rnc</name>
    <name evidence="11" type="ORF">QTP81_03965</name>
</gene>
<evidence type="ECO:0000256" key="7">
    <source>
        <dbReference type="ARBA" id="ARBA00022884"/>
    </source>
</evidence>
<keyword evidence="8" id="KW-0963">Cytoplasm</keyword>
<comment type="catalytic activity">
    <reaction evidence="1 8">
        <text>Endonucleolytic cleavage to 5'-phosphomonoester.</text>
        <dbReference type="EC" id="3.1.26.3"/>
    </reaction>
</comment>
<evidence type="ECO:0000256" key="6">
    <source>
        <dbReference type="ARBA" id="ARBA00022801"/>
    </source>
</evidence>
<evidence type="ECO:0000313" key="12">
    <source>
        <dbReference type="Proteomes" id="UP001234343"/>
    </source>
</evidence>
<sequence length="230" mass="25434">MDINAAARHIKKSFGYQFSNLELLDLALTHRSAAKAHNERLEFLGDAVLGMVVAKTLYTRYPNVPEGKLTRMRASLVKGETLAGVAKDAQLGEWLKLGSGELKSGGKRRASILADVTEALFGAIYLDADVDVCERVILKLLESRIAKLDPNAHPKDFKTQLQEFLQSRKQALPHYEIKDIQGKEHDQTFTVACQCAAASEPTIGVGPSRRRAEQHAAQQMLEIINQRAKS</sequence>
<feature type="domain" description="DRBM" evidence="9">
    <location>
        <begin position="156"/>
        <end position="226"/>
    </location>
</feature>
<dbReference type="PROSITE" id="PS50142">
    <property type="entry name" value="RNASE_3_2"/>
    <property type="match status" value="1"/>
</dbReference>
<keyword evidence="5 8" id="KW-0255">Endonuclease</keyword>
<feature type="domain" description="RNase III" evidence="10">
    <location>
        <begin position="7"/>
        <end position="129"/>
    </location>
</feature>
<keyword evidence="6 8" id="KW-0378">Hydrolase</keyword>
<keyword evidence="8" id="KW-0698">rRNA processing</keyword>
<dbReference type="PROSITE" id="PS50137">
    <property type="entry name" value="DS_RBD"/>
    <property type="match status" value="1"/>
</dbReference>
<dbReference type="InterPro" id="IPR011907">
    <property type="entry name" value="RNase_III"/>
</dbReference>
<comment type="subcellular location">
    <subcellularLocation>
        <location evidence="8">Cytoplasm</location>
    </subcellularLocation>
</comment>
<dbReference type="SMART" id="SM00358">
    <property type="entry name" value="DSRM"/>
    <property type="match status" value="1"/>
</dbReference>
<dbReference type="PANTHER" id="PTHR11207">
    <property type="entry name" value="RIBONUCLEASE III"/>
    <property type="match status" value="1"/>
</dbReference>
<dbReference type="CDD" id="cd10845">
    <property type="entry name" value="DSRM_RNAse_III_family"/>
    <property type="match status" value="1"/>
</dbReference>
<dbReference type="InterPro" id="IPR036389">
    <property type="entry name" value="RNase_III_sf"/>
</dbReference>
<feature type="binding site" evidence="8">
    <location>
        <position position="42"/>
    </location>
    <ligand>
        <name>Mg(2+)</name>
        <dbReference type="ChEBI" id="CHEBI:18420"/>
    </ligand>
</feature>
<dbReference type="SMART" id="SM00535">
    <property type="entry name" value="RIBOc"/>
    <property type="match status" value="1"/>
</dbReference>
<keyword evidence="8" id="KW-0479">Metal-binding</keyword>
<keyword evidence="3 8" id="KW-0507">mRNA processing</keyword>
<feature type="binding site" evidence="8">
    <location>
        <position position="115"/>
    </location>
    <ligand>
        <name>Mg(2+)</name>
        <dbReference type="ChEBI" id="CHEBI:18420"/>
    </ligand>
</feature>
<evidence type="ECO:0000313" key="11">
    <source>
        <dbReference type="EMBL" id="MDM7859760.1"/>
    </source>
</evidence>
<keyword evidence="12" id="KW-1185">Reference proteome</keyword>
<dbReference type="Gene3D" id="3.30.160.20">
    <property type="match status" value="1"/>
</dbReference>
<dbReference type="InterPro" id="IPR014720">
    <property type="entry name" value="dsRBD_dom"/>
</dbReference>
<dbReference type="HAMAP" id="MF_00104">
    <property type="entry name" value="RNase_III"/>
    <property type="match status" value="1"/>
</dbReference>
<comment type="similarity">
    <text evidence="2">Belongs to the ribonuclease III family.</text>
</comment>
<feature type="active site" evidence="8">
    <location>
        <position position="46"/>
    </location>
</feature>
<keyword evidence="8" id="KW-0699">rRNA-binding</keyword>
<dbReference type="PANTHER" id="PTHR11207:SF0">
    <property type="entry name" value="RIBONUCLEASE 3"/>
    <property type="match status" value="1"/>
</dbReference>
<dbReference type="GO" id="GO:0004525">
    <property type="term" value="F:ribonuclease III activity"/>
    <property type="evidence" value="ECO:0007669"/>
    <property type="project" value="UniProtKB-EC"/>
</dbReference>
<evidence type="ECO:0000256" key="3">
    <source>
        <dbReference type="ARBA" id="ARBA00022664"/>
    </source>
</evidence>
<dbReference type="Gene3D" id="1.10.1520.10">
    <property type="entry name" value="Ribonuclease III domain"/>
    <property type="match status" value="1"/>
</dbReference>